<dbReference type="AlphaFoldDB" id="A0A1I4JBG5"/>
<keyword evidence="3 4" id="KW-0460">Magnesium</keyword>
<dbReference type="InterPro" id="IPR015813">
    <property type="entry name" value="Pyrv/PenolPyrv_kinase-like_dom"/>
</dbReference>
<protein>
    <submittedName>
        <fullName evidence="5">Citrate lyase beta subunit</fullName>
    </submittedName>
</protein>
<dbReference type="OrthoDB" id="9786940at2"/>
<dbReference type="EMBL" id="FOTS01000011">
    <property type="protein sequence ID" value="SFL63597.1"/>
    <property type="molecule type" value="Genomic_DNA"/>
</dbReference>
<comment type="cofactor">
    <cofactor evidence="1">
        <name>Mg(2+)</name>
        <dbReference type="ChEBI" id="CHEBI:18420"/>
    </cofactor>
</comment>
<dbReference type="PANTHER" id="PTHR32308:SF10">
    <property type="entry name" value="CITRATE LYASE SUBUNIT BETA"/>
    <property type="match status" value="1"/>
</dbReference>
<dbReference type="STRING" id="1123291.SAMN04490355_1011124"/>
<dbReference type="GO" id="GO:0000287">
    <property type="term" value="F:magnesium ion binding"/>
    <property type="evidence" value="ECO:0007669"/>
    <property type="project" value="TreeGrafter"/>
</dbReference>
<keyword evidence="2 4" id="KW-0479">Metal-binding</keyword>
<dbReference type="InterPro" id="IPR011206">
    <property type="entry name" value="Citrate_lyase_beta/mcl1/mcl2"/>
</dbReference>
<accession>A0A1I4JBG5</accession>
<organism evidence="5 6">
    <name type="scientific">Pelosinus propionicus DSM 13327</name>
    <dbReference type="NCBI Taxonomy" id="1123291"/>
    <lineage>
        <taxon>Bacteria</taxon>
        <taxon>Bacillati</taxon>
        <taxon>Bacillota</taxon>
        <taxon>Negativicutes</taxon>
        <taxon>Selenomonadales</taxon>
        <taxon>Sporomusaceae</taxon>
        <taxon>Pelosinus</taxon>
    </lineage>
</organism>
<dbReference type="InterPro" id="IPR039480">
    <property type="entry name" value="C-C_Bond_Lyase-like"/>
</dbReference>
<dbReference type="SUPFAM" id="SSF51621">
    <property type="entry name" value="Phosphoenolpyruvate/pyruvate domain"/>
    <property type="match status" value="1"/>
</dbReference>
<evidence type="ECO:0000256" key="2">
    <source>
        <dbReference type="ARBA" id="ARBA00022723"/>
    </source>
</evidence>
<reference evidence="6" key="1">
    <citation type="submission" date="2016-10" db="EMBL/GenBank/DDBJ databases">
        <authorList>
            <person name="Varghese N."/>
            <person name="Submissions S."/>
        </authorList>
    </citation>
    <scope>NUCLEOTIDE SEQUENCE [LARGE SCALE GENOMIC DNA]</scope>
    <source>
        <strain evidence="6">DSM 13327</strain>
    </source>
</reference>
<evidence type="ECO:0000313" key="6">
    <source>
        <dbReference type="Proteomes" id="UP000199520"/>
    </source>
</evidence>
<evidence type="ECO:0000313" key="5">
    <source>
        <dbReference type="EMBL" id="SFL63597.1"/>
    </source>
</evidence>
<evidence type="ECO:0000256" key="1">
    <source>
        <dbReference type="ARBA" id="ARBA00001946"/>
    </source>
</evidence>
<dbReference type="Proteomes" id="UP000199520">
    <property type="component" value="Unassembled WGS sequence"/>
</dbReference>
<name>A0A1I4JBG5_9FIRM</name>
<dbReference type="PANTHER" id="PTHR32308">
    <property type="entry name" value="LYASE BETA SUBUNIT, PUTATIVE (AFU_ORTHOLOGUE AFUA_4G13030)-RELATED"/>
    <property type="match status" value="1"/>
</dbReference>
<feature type="binding site" evidence="4">
    <location>
        <position position="206"/>
    </location>
    <ligand>
        <name>Mg(2+)</name>
        <dbReference type="ChEBI" id="CHEBI:18420"/>
    </ligand>
</feature>
<proteinExistence type="predicted"/>
<evidence type="ECO:0000256" key="3">
    <source>
        <dbReference type="ARBA" id="ARBA00022842"/>
    </source>
</evidence>
<sequence>MRYFNYLSLEKEQSIFYLPPQLIRIEDQSLLEYALGATLYMPATRKTIAQDVISGKLKGLMSMVLCLEDAIGDNLVPEAESMIKFQLQQLTLALREGTITSADIPLIFVRIRNVEQMWRVTHLLGQDAVLLTGFVFPKFTAKNGNLYLETLDKINQYQAKPIYGMPILESPEIMYIESRQKSLIEVKQLLDSYRNLILNVRIGATDFSGLFGLRRSPDMTIYDIAVIRSCIDNIINVFTRQEHGYVVSGPVWEFYSSERVLKPLLRQRPFTDNFGQAGEKMRDALLNHYVDGLLHEIVLDKANGLIGKTIIHPSHIKPVQALCVVTHEEYMDACSILAESHGNTGVVSSAYGNKMNEIKPHTRWAQKIMIKSKIYGVFHEQHNFTSLLT</sequence>
<keyword evidence="6" id="KW-1185">Reference proteome</keyword>
<dbReference type="GO" id="GO:0016829">
    <property type="term" value="F:lyase activity"/>
    <property type="evidence" value="ECO:0007669"/>
    <property type="project" value="UniProtKB-KW"/>
</dbReference>
<evidence type="ECO:0000256" key="4">
    <source>
        <dbReference type="PIRSR" id="PIRSR015582-2"/>
    </source>
</evidence>
<dbReference type="Pfam" id="PF15617">
    <property type="entry name" value="C-C_Bond_Lyase"/>
    <property type="match status" value="1"/>
</dbReference>
<dbReference type="GO" id="GO:0006107">
    <property type="term" value="P:oxaloacetate metabolic process"/>
    <property type="evidence" value="ECO:0007669"/>
    <property type="project" value="TreeGrafter"/>
</dbReference>
<keyword evidence="5" id="KW-0456">Lyase</keyword>
<gene>
    <name evidence="5" type="ORF">SAMN04490355_1011124</name>
</gene>
<dbReference type="PIRSF" id="PIRSF015582">
    <property type="entry name" value="Cit_lyase_B"/>
    <property type="match status" value="1"/>
</dbReference>